<dbReference type="EMBL" id="JABKKE010000017">
    <property type="protein sequence ID" value="NPE14711.1"/>
    <property type="molecule type" value="Genomic_DNA"/>
</dbReference>
<comment type="caution">
    <text evidence="1">The sequence shown here is derived from an EMBL/GenBank/DDBJ whole genome shotgun (WGS) entry which is preliminary data.</text>
</comment>
<reference evidence="1 2" key="1">
    <citation type="submission" date="2020-05" db="EMBL/GenBank/DDBJ databases">
        <title>Distinct polysaccharide utilization as determinants for interspecies competition between intestinal Prevotella spp.</title>
        <authorList>
            <person name="Galvez E.J.C."/>
            <person name="Iljazovic A."/>
            <person name="Strowig T."/>
        </authorList>
    </citation>
    <scope>NUCLEOTIDE SEQUENCE [LARGE SCALE GENOMIC DNA]</scope>
    <source>
        <strain evidence="1 2">PROD</strain>
    </source>
</reference>
<name>A0ABX2AVV8_9BACT</name>
<dbReference type="RefSeq" id="WP_172174054.1">
    <property type="nucleotide sequence ID" value="NZ_CASGKG010000015.1"/>
</dbReference>
<accession>A0ABX2AVV8</accession>
<sequence length="258" mass="30266">MICIPNKDVPIIIPFGHRCIGKTLMIHRLIRYLLEDGYCCTPERTFRNDTEYESICKEHEKVLFHKGTIPVATLDKGDILLEILDRKNNHCCYLFDCCGERFCNADYTLAEMSSYLTEIIDSPNPKIWLFMYDAAPCLDENERCDYVNAIRLFYSSLDYKKNKAVCVLSKADKCFGLFKAGKIDKDIAFDKANELYHNFMKQFEERNIVSRLLHTDKWQFVPFCSGEVIYKNDENYEFIPGPNEFPMKLWNTLITNFK</sequence>
<organism evidence="1 2">
    <name type="scientific">Xylanibacter rodentium</name>
    <dbReference type="NCBI Taxonomy" id="2736289"/>
    <lineage>
        <taxon>Bacteria</taxon>
        <taxon>Pseudomonadati</taxon>
        <taxon>Bacteroidota</taxon>
        <taxon>Bacteroidia</taxon>
        <taxon>Bacteroidales</taxon>
        <taxon>Prevotellaceae</taxon>
        <taxon>Xylanibacter</taxon>
    </lineage>
</organism>
<evidence type="ECO:0000313" key="2">
    <source>
        <dbReference type="Proteomes" id="UP001193734"/>
    </source>
</evidence>
<keyword evidence="2" id="KW-1185">Reference proteome</keyword>
<protein>
    <submittedName>
        <fullName evidence="1">Uncharacterized protein</fullName>
    </submittedName>
</protein>
<gene>
    <name evidence="1" type="ORF">HPS55_10335</name>
</gene>
<proteinExistence type="predicted"/>
<dbReference type="Proteomes" id="UP001193734">
    <property type="component" value="Unassembled WGS sequence"/>
</dbReference>
<dbReference type="GeneID" id="82158162"/>
<evidence type="ECO:0000313" key="1">
    <source>
        <dbReference type="EMBL" id="NPE14711.1"/>
    </source>
</evidence>